<dbReference type="RefSeq" id="WP_268918273.1">
    <property type="nucleotide sequence ID" value="NZ_CAJPNG010000231.1"/>
</dbReference>
<name>A0ABT4IB53_9ACTO</name>
<dbReference type="EMBL" id="JAPTMY010000034">
    <property type="protein sequence ID" value="MCZ0858953.1"/>
    <property type="molecule type" value="Genomic_DNA"/>
</dbReference>
<feature type="domain" description="Cell envelope-related transcriptional attenuator" evidence="4">
    <location>
        <begin position="125"/>
        <end position="265"/>
    </location>
</feature>
<keyword evidence="3" id="KW-0472">Membrane</keyword>
<evidence type="ECO:0000313" key="6">
    <source>
        <dbReference type="Proteomes" id="UP001072034"/>
    </source>
</evidence>
<dbReference type="Proteomes" id="UP001072034">
    <property type="component" value="Unassembled WGS sequence"/>
</dbReference>
<feature type="region of interest" description="Disordered" evidence="2">
    <location>
        <begin position="1"/>
        <end position="33"/>
    </location>
</feature>
<sequence>MTDTALRHPSPSATTPLEPDDPPMSGAGDDAPTRRSRRLWKIGLLSVLGLVLLLVLGTVAVGLWVRHTLGSSVETFADPFAGLPTRAPQQAVEKGQEPATNFLVLGSDSRISAGDPSQWQVGAQRTDAIMIVQVSGDRQKVSVMSIPRDSWVDIPGHGPAKINAAYSYGGPALTIQTVEQLTGIRINHFIVADFESFKTLTDEIGGVTINLKNPQTLAGTEFSAGAQMLNGEQALAYTRERKTLPGGDFDRINRQQAWMRAIVFQVFNGDTLSDPTKLYSFLHAVTSTMAVDEGFTIDEMQSLALGVRGVRSRDIKFMTVPTAGTDMSHDGQSIVNLDPDADALLFEAFATDAVEEYMESHPGAVELLPATVN</sequence>
<keyword evidence="3" id="KW-1133">Transmembrane helix</keyword>
<evidence type="ECO:0000256" key="3">
    <source>
        <dbReference type="SAM" id="Phobius"/>
    </source>
</evidence>
<proteinExistence type="inferred from homology"/>
<keyword evidence="3" id="KW-0812">Transmembrane</keyword>
<evidence type="ECO:0000259" key="4">
    <source>
        <dbReference type="Pfam" id="PF03816"/>
    </source>
</evidence>
<accession>A0ABT4IB53</accession>
<protein>
    <submittedName>
        <fullName evidence="5">LCP family protein</fullName>
    </submittedName>
</protein>
<evidence type="ECO:0000256" key="2">
    <source>
        <dbReference type="SAM" id="MobiDB-lite"/>
    </source>
</evidence>
<dbReference type="InterPro" id="IPR004474">
    <property type="entry name" value="LytR_CpsA_psr"/>
</dbReference>
<organism evidence="5 6">
    <name type="scientific">Actinomyces israelii</name>
    <dbReference type="NCBI Taxonomy" id="1659"/>
    <lineage>
        <taxon>Bacteria</taxon>
        <taxon>Bacillati</taxon>
        <taxon>Actinomycetota</taxon>
        <taxon>Actinomycetes</taxon>
        <taxon>Actinomycetales</taxon>
        <taxon>Actinomycetaceae</taxon>
        <taxon>Actinomyces</taxon>
    </lineage>
</organism>
<comment type="similarity">
    <text evidence="1">Belongs to the LytR/CpsA/Psr (LCP) family.</text>
</comment>
<dbReference type="PANTHER" id="PTHR33392">
    <property type="entry name" value="POLYISOPRENYL-TEICHOIC ACID--PEPTIDOGLYCAN TEICHOIC ACID TRANSFERASE TAGU"/>
    <property type="match status" value="1"/>
</dbReference>
<dbReference type="InterPro" id="IPR050922">
    <property type="entry name" value="LytR/CpsA/Psr_CW_biosynth"/>
</dbReference>
<comment type="caution">
    <text evidence="5">The sequence shown here is derived from an EMBL/GenBank/DDBJ whole genome shotgun (WGS) entry which is preliminary data.</text>
</comment>
<keyword evidence="6" id="KW-1185">Reference proteome</keyword>
<reference evidence="5" key="1">
    <citation type="submission" date="2022-10" db="EMBL/GenBank/DDBJ databases">
        <title>Genome sequence of Actinomyces israelii ATCC 10048.</title>
        <authorList>
            <person name="Watt R.M."/>
            <person name="Tong W.M."/>
        </authorList>
    </citation>
    <scope>NUCLEOTIDE SEQUENCE</scope>
    <source>
        <strain evidence="5">ATCC 10048</strain>
    </source>
</reference>
<dbReference type="PANTHER" id="PTHR33392:SF6">
    <property type="entry name" value="POLYISOPRENYL-TEICHOIC ACID--PEPTIDOGLYCAN TEICHOIC ACID TRANSFERASE TAGU"/>
    <property type="match status" value="1"/>
</dbReference>
<evidence type="ECO:0000256" key="1">
    <source>
        <dbReference type="ARBA" id="ARBA00006068"/>
    </source>
</evidence>
<evidence type="ECO:0000313" key="5">
    <source>
        <dbReference type="EMBL" id="MCZ0858953.1"/>
    </source>
</evidence>
<dbReference type="Pfam" id="PF03816">
    <property type="entry name" value="LytR_cpsA_psr"/>
    <property type="match status" value="1"/>
</dbReference>
<gene>
    <name evidence="5" type="ORF">OHJ16_12970</name>
</gene>
<dbReference type="NCBIfam" id="TIGR00350">
    <property type="entry name" value="lytR_cpsA_psr"/>
    <property type="match status" value="1"/>
</dbReference>
<feature type="transmembrane region" description="Helical" evidence="3">
    <location>
        <begin position="42"/>
        <end position="65"/>
    </location>
</feature>
<dbReference type="Gene3D" id="3.40.630.190">
    <property type="entry name" value="LCP protein"/>
    <property type="match status" value="1"/>
</dbReference>